<dbReference type="PANTHER" id="PTHR30290:SF9">
    <property type="entry name" value="OLIGOPEPTIDE-BINDING PROTEIN APPA"/>
    <property type="match status" value="1"/>
</dbReference>
<feature type="domain" description="Solute-binding protein family 5" evidence="5">
    <location>
        <begin position="78"/>
        <end position="447"/>
    </location>
</feature>
<proteinExistence type="inferred from homology"/>
<accession>A0ABS5EGC9</accession>
<dbReference type="InterPro" id="IPR000914">
    <property type="entry name" value="SBP_5_dom"/>
</dbReference>
<dbReference type="PANTHER" id="PTHR30290">
    <property type="entry name" value="PERIPLASMIC BINDING COMPONENT OF ABC TRANSPORTER"/>
    <property type="match status" value="1"/>
</dbReference>
<keyword evidence="3" id="KW-0813">Transport</keyword>
<name>A0ABS5EGC9_9PROT</name>
<evidence type="ECO:0000256" key="1">
    <source>
        <dbReference type="ARBA" id="ARBA00004418"/>
    </source>
</evidence>
<evidence type="ECO:0000313" key="6">
    <source>
        <dbReference type="EMBL" id="MBR0650081.1"/>
    </source>
</evidence>
<evidence type="ECO:0000256" key="2">
    <source>
        <dbReference type="ARBA" id="ARBA00005695"/>
    </source>
</evidence>
<gene>
    <name evidence="6" type="ORF">GXW78_10440</name>
</gene>
<keyword evidence="4" id="KW-0732">Signal</keyword>
<dbReference type="SUPFAM" id="SSF53850">
    <property type="entry name" value="Periplasmic binding protein-like II"/>
    <property type="match status" value="1"/>
</dbReference>
<evidence type="ECO:0000259" key="5">
    <source>
        <dbReference type="Pfam" id="PF00496"/>
    </source>
</evidence>
<dbReference type="PROSITE" id="PS51318">
    <property type="entry name" value="TAT"/>
    <property type="match status" value="1"/>
</dbReference>
<comment type="subcellular location">
    <subcellularLocation>
        <location evidence="1">Periplasm</location>
    </subcellularLocation>
</comment>
<reference evidence="7" key="1">
    <citation type="journal article" date="2021" name="Syst. Appl. Microbiol.">
        <title>Roseomonas hellenica sp. nov., isolated from roots of wild-growing Alkanna tinctoria.</title>
        <authorList>
            <person name="Rat A."/>
            <person name="Naranjo H.D."/>
            <person name="Lebbe L."/>
            <person name="Cnockaert M."/>
            <person name="Krigas N."/>
            <person name="Grigoriadou K."/>
            <person name="Maloupa E."/>
            <person name="Willems A."/>
        </authorList>
    </citation>
    <scope>NUCLEOTIDE SEQUENCE [LARGE SCALE GENOMIC DNA]</scope>
    <source>
        <strain evidence="7">LMG 31159</strain>
    </source>
</reference>
<dbReference type="PIRSF" id="PIRSF002741">
    <property type="entry name" value="MppA"/>
    <property type="match status" value="1"/>
</dbReference>
<evidence type="ECO:0000256" key="3">
    <source>
        <dbReference type="ARBA" id="ARBA00022448"/>
    </source>
</evidence>
<dbReference type="InterPro" id="IPR030678">
    <property type="entry name" value="Peptide/Ni-bd"/>
</dbReference>
<dbReference type="InterPro" id="IPR006311">
    <property type="entry name" value="TAT_signal"/>
</dbReference>
<dbReference type="Proteomes" id="UP000698752">
    <property type="component" value="Unassembled WGS sequence"/>
</dbReference>
<dbReference type="Pfam" id="PF00496">
    <property type="entry name" value="SBP_bac_5"/>
    <property type="match status" value="1"/>
</dbReference>
<dbReference type="InterPro" id="IPR039424">
    <property type="entry name" value="SBP_5"/>
</dbReference>
<evidence type="ECO:0000256" key="4">
    <source>
        <dbReference type="ARBA" id="ARBA00022729"/>
    </source>
</evidence>
<comment type="similarity">
    <text evidence="2">Belongs to the bacterial solute-binding protein 5 family.</text>
</comment>
<comment type="caution">
    <text evidence="6">The sequence shown here is derived from an EMBL/GenBank/DDBJ whole genome shotgun (WGS) entry which is preliminary data.</text>
</comment>
<organism evidence="6 7">
    <name type="scientific">Neoroseomonas terrae</name>
    <dbReference type="NCBI Taxonomy" id="424799"/>
    <lineage>
        <taxon>Bacteria</taxon>
        <taxon>Pseudomonadati</taxon>
        <taxon>Pseudomonadota</taxon>
        <taxon>Alphaproteobacteria</taxon>
        <taxon>Acetobacterales</taxon>
        <taxon>Acetobacteraceae</taxon>
        <taxon>Neoroseomonas</taxon>
    </lineage>
</organism>
<protein>
    <submittedName>
        <fullName evidence="6">ABC transporter substrate-binding protein</fullName>
    </submittedName>
</protein>
<dbReference type="Gene3D" id="3.10.105.10">
    <property type="entry name" value="Dipeptide-binding Protein, Domain 3"/>
    <property type="match status" value="1"/>
</dbReference>
<dbReference type="EMBL" id="JAAEDI010000010">
    <property type="protein sequence ID" value="MBR0650081.1"/>
    <property type="molecule type" value="Genomic_DNA"/>
</dbReference>
<sequence>MTQRMTGFIGRRGLGAAGASLALAASTSPTRAQARTELRIGSQVEPTSIDPHFANVDTNNAMALHFFTPLVIRSETLQPQPGLATSWRMVDETTWEFKLREGVRFHDGSELTAEDVAFSIRRAPAVPGSPASLSVYLRQITGIEVVDRHTIRLRTAEIFPLMPIFMGTFVILSRRAAEGVTTEEFNAGRGMVGTGPYRFTGWQRGERLTMERFADYWGPAPEMERVTFRFIPNPAARLSALLAGDVDMIDFVPITSMDAVARRNDLRLSRGVTNRLIYLHVEHERADAPFVTDRAGRPFAGRGPLQDARVRRALSMAIDRRAIAARIMEGASEPTSQIMPAGAIGHVPDLPVAPYDPVGARRLLAEAGYADGFAITMQVPRNRYVNDVRAMEAIAQMLTRIGLEVRLETVPVQTFFDRASRREFSLFMIGFGVVTGEPSSFMSLVMQTFDAQARVGAGNRGRYSNTEFDRLLVQALRTPDDAAREELLRQATRIAMADQAIIPLHHQVHLWAMRSDLDHVARTDEYTLAQDVRRRG</sequence>
<dbReference type="Gene3D" id="3.90.76.10">
    <property type="entry name" value="Dipeptide-binding Protein, Domain 1"/>
    <property type="match status" value="1"/>
</dbReference>
<dbReference type="Gene3D" id="3.40.190.10">
    <property type="entry name" value="Periplasmic binding protein-like II"/>
    <property type="match status" value="1"/>
</dbReference>
<keyword evidence="7" id="KW-1185">Reference proteome</keyword>
<evidence type="ECO:0000313" key="7">
    <source>
        <dbReference type="Proteomes" id="UP000698752"/>
    </source>
</evidence>
<dbReference type="CDD" id="cd08498">
    <property type="entry name" value="PBP2_NikA_DppA_OppA_like_2"/>
    <property type="match status" value="1"/>
</dbReference>
<dbReference type="RefSeq" id="WP_211868532.1">
    <property type="nucleotide sequence ID" value="NZ_JAAEDI010000010.1"/>
</dbReference>